<reference evidence="1 2" key="1">
    <citation type="submission" date="2018-11" db="EMBL/GenBank/DDBJ databases">
        <title>Sequencing the genomes of 1000 actinobacteria strains.</title>
        <authorList>
            <person name="Klenk H.-P."/>
        </authorList>
    </citation>
    <scope>NUCLEOTIDE SEQUENCE [LARGE SCALE GENOMIC DNA]</scope>
    <source>
        <strain evidence="1 2">DSM 44254</strain>
    </source>
</reference>
<proteinExistence type="predicted"/>
<gene>
    <name evidence="1" type="ORF">EDD29_7296</name>
</gene>
<dbReference type="EMBL" id="RJKE01000001">
    <property type="protein sequence ID" value="ROO89595.1"/>
    <property type="molecule type" value="Genomic_DNA"/>
</dbReference>
<dbReference type="Proteomes" id="UP000272400">
    <property type="component" value="Unassembled WGS sequence"/>
</dbReference>
<keyword evidence="2" id="KW-1185">Reference proteome</keyword>
<evidence type="ECO:0000313" key="1">
    <source>
        <dbReference type="EMBL" id="ROO89595.1"/>
    </source>
</evidence>
<evidence type="ECO:0000313" key="2">
    <source>
        <dbReference type="Proteomes" id="UP000272400"/>
    </source>
</evidence>
<organism evidence="1 2">
    <name type="scientific">Actinocorallia herbida</name>
    <dbReference type="NCBI Taxonomy" id="58109"/>
    <lineage>
        <taxon>Bacteria</taxon>
        <taxon>Bacillati</taxon>
        <taxon>Actinomycetota</taxon>
        <taxon>Actinomycetes</taxon>
        <taxon>Streptosporangiales</taxon>
        <taxon>Thermomonosporaceae</taxon>
        <taxon>Actinocorallia</taxon>
    </lineage>
</organism>
<name>A0A3N1D7V1_9ACTN</name>
<accession>A0A3N1D7V1</accession>
<protein>
    <submittedName>
        <fullName evidence="1">Uncharacterized protein</fullName>
    </submittedName>
</protein>
<comment type="caution">
    <text evidence="1">The sequence shown here is derived from an EMBL/GenBank/DDBJ whole genome shotgun (WGS) entry which is preliminary data.</text>
</comment>
<dbReference type="AlphaFoldDB" id="A0A3N1D7V1"/>
<sequence length="91" mass="9539">MRAVSAVAAAALIAGEAPDPNVAAWWTDLAVDASPELVGFALEALERAHSEGSELHELNRESGVEGEAWTALDPAIRALRSTGVVEQEGLF</sequence>